<dbReference type="GO" id="GO:0005886">
    <property type="term" value="C:plasma membrane"/>
    <property type="evidence" value="ECO:0007669"/>
    <property type="project" value="TreeGrafter"/>
</dbReference>
<dbReference type="Gene3D" id="2.60.40.10">
    <property type="entry name" value="Immunoglobulins"/>
    <property type="match status" value="2"/>
</dbReference>
<dbReference type="PANTHER" id="PTHR45080:SF8">
    <property type="entry name" value="IG-LIKE DOMAIN-CONTAINING PROTEIN"/>
    <property type="match status" value="1"/>
</dbReference>
<protein>
    <submittedName>
        <fullName evidence="8">Basement membrane-specific heparan sulfate proteoglycan core protein</fullName>
    </submittedName>
</protein>
<dbReference type="GO" id="GO:0030154">
    <property type="term" value="P:cell differentiation"/>
    <property type="evidence" value="ECO:0007669"/>
    <property type="project" value="UniProtKB-ARBA"/>
</dbReference>
<dbReference type="SMART" id="SM00408">
    <property type="entry name" value="IGc2"/>
    <property type="match status" value="2"/>
</dbReference>
<feature type="domain" description="Ig-like" evidence="7">
    <location>
        <begin position="115"/>
        <end position="214"/>
    </location>
</feature>
<evidence type="ECO:0000256" key="1">
    <source>
        <dbReference type="ARBA" id="ARBA00022729"/>
    </source>
</evidence>
<sequence>MTAVVVLWVAAMAIGWTVDAQPAAPHTDSLTGVAGEATVLPCGGDPLRADPAAVTWHRRPQGGSTVPAVGAGFQLRGDGSLWLARLEPDHEGRFTCTDATTDRLIAVYDLKVRKPSVIRIESSAESGPLSEGDTFRLTCRVLTDSASHAATMLVWRDDTLVAPDDPRVTLRTQRTRNVWQLSIANVTRADAGSYICRAKTYFDRAEASAQLMVAPRVAADCTSSSAELRWSADAPSPGGFIVRMTVGGAVADEALVPADMRSVDVSDLEPGSRVRFEVKPAEEGAVEGTASCFVPPETAEAPPENDT</sequence>
<keyword evidence="2" id="KW-0677">Repeat</keyword>
<keyword evidence="1 6" id="KW-0732">Signal</keyword>
<dbReference type="InterPro" id="IPR003598">
    <property type="entry name" value="Ig_sub2"/>
</dbReference>
<dbReference type="GO" id="GO:0009653">
    <property type="term" value="P:anatomical structure morphogenesis"/>
    <property type="evidence" value="ECO:0007669"/>
    <property type="project" value="UniProtKB-ARBA"/>
</dbReference>
<evidence type="ECO:0000313" key="8">
    <source>
        <dbReference type="EMBL" id="KAF0287150.1"/>
    </source>
</evidence>
<evidence type="ECO:0000256" key="5">
    <source>
        <dbReference type="SAM" id="MobiDB-lite"/>
    </source>
</evidence>
<evidence type="ECO:0000313" key="9">
    <source>
        <dbReference type="Proteomes" id="UP000440578"/>
    </source>
</evidence>
<dbReference type="Proteomes" id="UP000440578">
    <property type="component" value="Unassembled WGS sequence"/>
</dbReference>
<evidence type="ECO:0000256" key="4">
    <source>
        <dbReference type="ARBA" id="ARBA00023319"/>
    </source>
</evidence>
<dbReference type="SUPFAM" id="SSF49265">
    <property type="entry name" value="Fibronectin type III"/>
    <property type="match status" value="1"/>
</dbReference>
<dbReference type="EMBL" id="VIIS01002210">
    <property type="protein sequence ID" value="KAF0287150.1"/>
    <property type="molecule type" value="Genomic_DNA"/>
</dbReference>
<keyword evidence="4" id="KW-0393">Immunoglobulin domain</keyword>
<dbReference type="PROSITE" id="PS50835">
    <property type="entry name" value="IG_LIKE"/>
    <property type="match status" value="2"/>
</dbReference>
<dbReference type="PANTHER" id="PTHR45080">
    <property type="entry name" value="CONTACTIN 5"/>
    <property type="match status" value="1"/>
</dbReference>
<dbReference type="InterPro" id="IPR003961">
    <property type="entry name" value="FN3_dom"/>
</dbReference>
<keyword evidence="9" id="KW-1185">Reference proteome</keyword>
<comment type="caution">
    <text evidence="8">The sequence shown here is derived from an EMBL/GenBank/DDBJ whole genome shotgun (WGS) entry which is preliminary data.</text>
</comment>
<evidence type="ECO:0000256" key="6">
    <source>
        <dbReference type="SAM" id="SignalP"/>
    </source>
</evidence>
<reference evidence="8 9" key="1">
    <citation type="submission" date="2019-07" db="EMBL/GenBank/DDBJ databases">
        <title>Draft genome assembly of a fouling barnacle, Amphibalanus amphitrite (Darwin, 1854): The first reference genome for Thecostraca.</title>
        <authorList>
            <person name="Kim W."/>
        </authorList>
    </citation>
    <scope>NUCLEOTIDE SEQUENCE [LARGE SCALE GENOMIC DNA]</scope>
    <source>
        <strain evidence="8">SNU_AA5</strain>
        <tissue evidence="8">Soma without cirri and trophi</tissue>
    </source>
</reference>
<dbReference type="InterPro" id="IPR007110">
    <property type="entry name" value="Ig-like_dom"/>
</dbReference>
<dbReference type="SUPFAM" id="SSF48726">
    <property type="entry name" value="Immunoglobulin"/>
    <property type="match status" value="2"/>
</dbReference>
<gene>
    <name evidence="8" type="primary">Hspg2_0</name>
    <name evidence="8" type="ORF">FJT64_014336</name>
</gene>
<dbReference type="InterPro" id="IPR013783">
    <property type="entry name" value="Ig-like_fold"/>
</dbReference>
<dbReference type="OrthoDB" id="6385892at2759"/>
<feature type="domain" description="Ig-like" evidence="7">
    <location>
        <begin position="25"/>
        <end position="106"/>
    </location>
</feature>
<organism evidence="8 9">
    <name type="scientific">Amphibalanus amphitrite</name>
    <name type="common">Striped barnacle</name>
    <name type="synonym">Balanus amphitrite</name>
    <dbReference type="NCBI Taxonomy" id="1232801"/>
    <lineage>
        <taxon>Eukaryota</taxon>
        <taxon>Metazoa</taxon>
        <taxon>Ecdysozoa</taxon>
        <taxon>Arthropoda</taxon>
        <taxon>Crustacea</taxon>
        <taxon>Multicrustacea</taxon>
        <taxon>Cirripedia</taxon>
        <taxon>Thoracica</taxon>
        <taxon>Thoracicalcarea</taxon>
        <taxon>Balanomorpha</taxon>
        <taxon>Balanoidea</taxon>
        <taxon>Balanidae</taxon>
        <taxon>Amphibalaninae</taxon>
        <taxon>Amphibalanus</taxon>
    </lineage>
</organism>
<keyword evidence="3" id="KW-1015">Disulfide bond</keyword>
<dbReference type="InterPro" id="IPR036116">
    <property type="entry name" value="FN3_sf"/>
</dbReference>
<name>A0A6A4V7J1_AMPAM</name>
<dbReference type="GO" id="GO:0007156">
    <property type="term" value="P:homophilic cell adhesion via plasma membrane adhesion molecules"/>
    <property type="evidence" value="ECO:0007669"/>
    <property type="project" value="TreeGrafter"/>
</dbReference>
<evidence type="ECO:0000256" key="2">
    <source>
        <dbReference type="ARBA" id="ARBA00022737"/>
    </source>
</evidence>
<dbReference type="SMART" id="SM00409">
    <property type="entry name" value="IG"/>
    <property type="match status" value="2"/>
</dbReference>
<evidence type="ECO:0000259" key="7">
    <source>
        <dbReference type="PROSITE" id="PS50835"/>
    </source>
</evidence>
<feature type="signal peptide" evidence="6">
    <location>
        <begin position="1"/>
        <end position="20"/>
    </location>
</feature>
<proteinExistence type="predicted"/>
<feature type="region of interest" description="Disordered" evidence="5">
    <location>
        <begin position="287"/>
        <end position="307"/>
    </location>
</feature>
<dbReference type="CDD" id="cd00063">
    <property type="entry name" value="FN3"/>
    <property type="match status" value="1"/>
</dbReference>
<feature type="chain" id="PRO_5025603535" evidence="6">
    <location>
        <begin position="21"/>
        <end position="307"/>
    </location>
</feature>
<dbReference type="InterPro" id="IPR050958">
    <property type="entry name" value="Cell_Adh-Cytoskel_Orgn"/>
</dbReference>
<dbReference type="InterPro" id="IPR013098">
    <property type="entry name" value="Ig_I-set"/>
</dbReference>
<evidence type="ECO:0000256" key="3">
    <source>
        <dbReference type="ARBA" id="ARBA00023157"/>
    </source>
</evidence>
<accession>A0A6A4V7J1</accession>
<dbReference type="InterPro" id="IPR036179">
    <property type="entry name" value="Ig-like_dom_sf"/>
</dbReference>
<dbReference type="InterPro" id="IPR003599">
    <property type="entry name" value="Ig_sub"/>
</dbReference>
<dbReference type="Pfam" id="PF07679">
    <property type="entry name" value="I-set"/>
    <property type="match status" value="1"/>
</dbReference>
<dbReference type="AlphaFoldDB" id="A0A6A4V7J1"/>